<keyword evidence="2" id="KW-1185">Reference proteome</keyword>
<organism evidence="1 2">
    <name type="scientific">Phytophthora oleae</name>
    <dbReference type="NCBI Taxonomy" id="2107226"/>
    <lineage>
        <taxon>Eukaryota</taxon>
        <taxon>Sar</taxon>
        <taxon>Stramenopiles</taxon>
        <taxon>Oomycota</taxon>
        <taxon>Peronosporomycetes</taxon>
        <taxon>Peronosporales</taxon>
        <taxon>Peronosporaceae</taxon>
        <taxon>Phytophthora</taxon>
    </lineage>
</organism>
<name>A0ABD3EYK0_9STRA</name>
<reference evidence="1 2" key="1">
    <citation type="submission" date="2024-09" db="EMBL/GenBank/DDBJ databases">
        <title>Genome sequencing and assembly of Phytophthora oleae, isolate VK10A, causative agent of rot of olive drupes.</title>
        <authorList>
            <person name="Conti Taguali S."/>
            <person name="Riolo M."/>
            <person name="La Spada F."/>
            <person name="Cacciola S.O."/>
            <person name="Dionisio G."/>
        </authorList>
    </citation>
    <scope>NUCLEOTIDE SEQUENCE [LARGE SCALE GENOMIC DNA]</scope>
    <source>
        <strain evidence="1 2">VK10A</strain>
    </source>
</reference>
<evidence type="ECO:0000313" key="1">
    <source>
        <dbReference type="EMBL" id="KAL3659625.1"/>
    </source>
</evidence>
<accession>A0ABD3EYK0</accession>
<protein>
    <submittedName>
        <fullName evidence="1">Uncharacterized protein</fullName>
    </submittedName>
</protein>
<dbReference type="Proteomes" id="UP001632037">
    <property type="component" value="Unassembled WGS sequence"/>
</dbReference>
<gene>
    <name evidence="1" type="ORF">V7S43_015300</name>
</gene>
<evidence type="ECO:0000313" key="2">
    <source>
        <dbReference type="Proteomes" id="UP001632037"/>
    </source>
</evidence>
<proteinExistence type="predicted"/>
<comment type="caution">
    <text evidence="1">The sequence shown here is derived from an EMBL/GenBank/DDBJ whole genome shotgun (WGS) entry which is preliminary data.</text>
</comment>
<sequence>MASYTEFVVFPYPIVTRQVWQITKVKSSSQFQRDLTGVLSRGLELCRLSKAKKGKFVIERRRLGRLLKRIGKNTKTMYSLQSECSGLPISVVALSVLTRLSQKIKRDEMAFNILADGLLKDYSG</sequence>
<dbReference type="AlphaFoldDB" id="A0ABD3EYK0"/>
<dbReference type="EMBL" id="JBIMZQ010000045">
    <property type="protein sequence ID" value="KAL3659625.1"/>
    <property type="molecule type" value="Genomic_DNA"/>
</dbReference>